<feature type="region of interest" description="Disordered" evidence="1">
    <location>
        <begin position="64"/>
        <end position="154"/>
    </location>
</feature>
<proteinExistence type="predicted"/>
<feature type="compositionally biased region" description="Polar residues" evidence="1">
    <location>
        <begin position="126"/>
        <end position="149"/>
    </location>
</feature>
<evidence type="ECO:0000313" key="3">
    <source>
        <dbReference type="Proteomes" id="UP000189911"/>
    </source>
</evidence>
<name>A0A1G4JW51_9SACH</name>
<feature type="compositionally biased region" description="Basic and acidic residues" evidence="1">
    <location>
        <begin position="313"/>
        <end position="330"/>
    </location>
</feature>
<feature type="compositionally biased region" description="Polar residues" evidence="1">
    <location>
        <begin position="87"/>
        <end position="103"/>
    </location>
</feature>
<evidence type="ECO:0000256" key="1">
    <source>
        <dbReference type="SAM" id="MobiDB-lite"/>
    </source>
</evidence>
<sequence length="418" mass="46840">MSSKPGSTKVTESEPTDKENRERLRRLGMQCVSPGFGKMDNRMFSTIQLSKDIAKEQKEVIQKLSTRQSDVFKNSESGDEATVKQVVESNQESEPSSVGNFQDSSSKKSSKSLKRSRIPPPLDIDSSATNEDYTKSRNNATSARGTSNRFMGARSAPAHITRYPRGKSKVQYLGRVNDLESHLRKKPKVQPSWQPMANAPFTPYAYYPPPNTAMPYHMGYAPYQNAYQTPYMMAPVPYAMMQQSSYADPPTRSTLQRDFEAYRSQNPGVGTRDLFGNNESRWAPIQAQPQSARDEFFGSRVRQPPARSSAGNKRSEASKSFDSPNRRCDSDNEEVDLAIEDGAEPTNGLTDTPTDRVTCASANKNPLEATMAGELRLQQESFAFSFSLLESATDKKMFMSICDKVWDEYQVLAQREKP</sequence>
<feature type="compositionally biased region" description="Basic residues" evidence="1">
    <location>
        <begin position="108"/>
        <end position="117"/>
    </location>
</feature>
<reference evidence="3" key="1">
    <citation type="submission" date="2016-03" db="EMBL/GenBank/DDBJ databases">
        <authorList>
            <person name="Devillers Hugo."/>
        </authorList>
    </citation>
    <scope>NUCLEOTIDE SEQUENCE [LARGE SCALE GENOMIC DNA]</scope>
</reference>
<accession>A0A1G4JW51</accession>
<dbReference type="EMBL" id="LT598451">
    <property type="protein sequence ID" value="SCU95272.1"/>
    <property type="molecule type" value="Genomic_DNA"/>
</dbReference>
<feature type="compositionally biased region" description="Polar residues" evidence="1">
    <location>
        <begin position="64"/>
        <end position="75"/>
    </location>
</feature>
<dbReference type="AlphaFoldDB" id="A0A1G4JW51"/>
<evidence type="ECO:0000313" key="2">
    <source>
        <dbReference type="EMBL" id="SCU95272.1"/>
    </source>
</evidence>
<organism evidence="2 3">
    <name type="scientific">Lachancea nothofagi CBS 11611</name>
    <dbReference type="NCBI Taxonomy" id="1266666"/>
    <lineage>
        <taxon>Eukaryota</taxon>
        <taxon>Fungi</taxon>
        <taxon>Dikarya</taxon>
        <taxon>Ascomycota</taxon>
        <taxon>Saccharomycotina</taxon>
        <taxon>Saccharomycetes</taxon>
        <taxon>Saccharomycetales</taxon>
        <taxon>Saccharomycetaceae</taxon>
        <taxon>Lachancea</taxon>
    </lineage>
</organism>
<feature type="compositionally biased region" description="Polar residues" evidence="1">
    <location>
        <begin position="1"/>
        <end position="10"/>
    </location>
</feature>
<feature type="compositionally biased region" description="Basic and acidic residues" evidence="1">
    <location>
        <begin position="11"/>
        <end position="22"/>
    </location>
</feature>
<feature type="region of interest" description="Disordered" evidence="1">
    <location>
        <begin position="286"/>
        <end position="331"/>
    </location>
</feature>
<protein>
    <submittedName>
        <fullName evidence="2">LANO_0E09846g1_1</fullName>
    </submittedName>
</protein>
<gene>
    <name evidence="2" type="ORF">LANO_0E09846G</name>
</gene>
<feature type="region of interest" description="Disordered" evidence="1">
    <location>
        <begin position="1"/>
        <end position="40"/>
    </location>
</feature>
<keyword evidence="3" id="KW-1185">Reference proteome</keyword>
<dbReference type="OrthoDB" id="4041625at2759"/>
<dbReference type="Proteomes" id="UP000189911">
    <property type="component" value="Chromosome E"/>
</dbReference>